<organism evidence="2 3">
    <name type="scientific">Macrococcus epidermidis</name>
    <dbReference type="NCBI Taxonomy" id="1902580"/>
    <lineage>
        <taxon>Bacteria</taxon>
        <taxon>Bacillati</taxon>
        <taxon>Bacillota</taxon>
        <taxon>Bacilli</taxon>
        <taxon>Bacillales</taxon>
        <taxon>Staphylococcaceae</taxon>
        <taxon>Macrococcus</taxon>
    </lineage>
</organism>
<dbReference type="Gene3D" id="1.10.1900.10">
    <property type="entry name" value="c-terminal domain of poly(a) binding protein"/>
    <property type="match status" value="1"/>
</dbReference>
<dbReference type="Pfam" id="PF06570">
    <property type="entry name" value="DUF1129"/>
    <property type="match status" value="1"/>
</dbReference>
<dbReference type="Proteomes" id="UP000249808">
    <property type="component" value="Unassembled WGS sequence"/>
</dbReference>
<keyword evidence="1" id="KW-0472">Membrane</keyword>
<gene>
    <name evidence="2" type="ORF">BHU61_00955</name>
</gene>
<evidence type="ECO:0000256" key="1">
    <source>
        <dbReference type="SAM" id="Phobius"/>
    </source>
</evidence>
<evidence type="ECO:0000313" key="3">
    <source>
        <dbReference type="Proteomes" id="UP000249808"/>
    </source>
</evidence>
<evidence type="ECO:0008006" key="4">
    <source>
        <dbReference type="Google" id="ProtNLM"/>
    </source>
</evidence>
<evidence type="ECO:0000313" key="2">
    <source>
        <dbReference type="EMBL" id="RAK46046.1"/>
    </source>
</evidence>
<dbReference type="RefSeq" id="WP_111714216.1">
    <property type="nucleotide sequence ID" value="NZ_CP073819.1"/>
</dbReference>
<name>A0A327ZVF5_9STAP</name>
<feature type="transmembrane region" description="Helical" evidence="1">
    <location>
        <begin position="171"/>
        <end position="189"/>
    </location>
</feature>
<keyword evidence="3" id="KW-1185">Reference proteome</keyword>
<protein>
    <recommendedName>
        <fullName evidence="4">DUF1129 domain-containing protein</fullName>
    </recommendedName>
</protein>
<dbReference type="InterPro" id="IPR009214">
    <property type="entry name" value="DUF1129"/>
</dbReference>
<accession>A0A327ZVF5</accession>
<keyword evidence="1" id="KW-1133">Transmembrane helix</keyword>
<sequence>MKTKDIIEQNNLKREELTPENLKVYEQVLMYLRCDLSISERVTEVTLMDLLDHLLEAQMHDVTTEEFFGNDPEQFAKDLVAEIPKESKRNMWMFGASMLFLLFAIFRGISGIADFITVNLLHKDNAIYLGSELTANLITSLVIGAIIFGIFKYLQLSAFKDDETRGQKITIFFVLWIVMVIPFLVSMFLPDLVHIGPVVHIPWYVNISIGVAFYLLYKLLFNASRNDKEVAFMK</sequence>
<feature type="transmembrane region" description="Helical" evidence="1">
    <location>
        <begin position="92"/>
        <end position="113"/>
    </location>
</feature>
<feature type="transmembrane region" description="Helical" evidence="1">
    <location>
        <begin position="201"/>
        <end position="220"/>
    </location>
</feature>
<dbReference type="PANTHER" id="PTHR41307:SF1">
    <property type="entry name" value="MEMBRANE PROTEIN"/>
    <property type="match status" value="1"/>
</dbReference>
<dbReference type="SUPFAM" id="SSF158560">
    <property type="entry name" value="BH3980-like"/>
    <property type="match status" value="1"/>
</dbReference>
<reference evidence="2 3" key="1">
    <citation type="journal article" date="2018" name="Front. Microbiol.">
        <title>Description and Comparative Genomics of Macrococcus caseolyticus subsp. hominis subsp. nov., Macrococcus goetzii sp. nov., Macrococcus epidermidis sp. nov., and Macrococcus bohemicus sp. nov., Novel Macrococci From Human Clinical Material With Virulence Potential and Suspected Uptake of Foreign DNA by Natural Transformation.</title>
        <authorList>
            <person name="Maslanova I."/>
            <person name="Wertheimer Z."/>
            <person name="Sedlacek I."/>
            <person name="Svec P."/>
            <person name="Indrakova A."/>
            <person name="Kovarovic V."/>
            <person name="Schumann P."/>
            <person name="Sproer C."/>
            <person name="Kralova S."/>
            <person name="Sedo O."/>
            <person name="Kristofova L."/>
            <person name="Vrbovska V."/>
            <person name="Fuzik T."/>
            <person name="Petras P."/>
            <person name="Zdrahal Z."/>
            <person name="Ruzickova V."/>
            <person name="Doskar J."/>
            <person name="Pantucek R."/>
        </authorList>
    </citation>
    <scope>NUCLEOTIDE SEQUENCE [LARGE SCALE GENOMIC DNA]</scope>
    <source>
        <strain evidence="2 3">01/688</strain>
    </source>
</reference>
<comment type="caution">
    <text evidence="2">The sequence shown here is derived from an EMBL/GenBank/DDBJ whole genome shotgun (WGS) entry which is preliminary data.</text>
</comment>
<keyword evidence="1" id="KW-0812">Transmembrane</keyword>
<dbReference type="AlphaFoldDB" id="A0A327ZVF5"/>
<feature type="transmembrane region" description="Helical" evidence="1">
    <location>
        <begin position="133"/>
        <end position="151"/>
    </location>
</feature>
<dbReference type="EMBL" id="PZJH01000001">
    <property type="protein sequence ID" value="RAK46046.1"/>
    <property type="molecule type" value="Genomic_DNA"/>
</dbReference>
<proteinExistence type="predicted"/>
<dbReference type="PANTHER" id="PTHR41307">
    <property type="entry name" value="MEMBRANE PROTEIN-RELATED"/>
    <property type="match status" value="1"/>
</dbReference>